<evidence type="ECO:0000259" key="7">
    <source>
        <dbReference type="Pfam" id="PF02272"/>
    </source>
</evidence>
<evidence type="ECO:0000313" key="9">
    <source>
        <dbReference type="EMBL" id="MDC7681774.1"/>
    </source>
</evidence>
<dbReference type="Pfam" id="PF02272">
    <property type="entry name" value="DHHA1"/>
    <property type="match status" value="1"/>
</dbReference>
<dbReference type="NCBIfam" id="TIGR00644">
    <property type="entry name" value="recJ"/>
    <property type="match status" value="1"/>
</dbReference>
<keyword evidence="4" id="KW-0378">Hydrolase</keyword>
<keyword evidence="10" id="KW-1185">Reference proteome</keyword>
<keyword evidence="5 9" id="KW-0269">Exonuclease</keyword>
<evidence type="ECO:0000259" key="8">
    <source>
        <dbReference type="Pfam" id="PF17768"/>
    </source>
</evidence>
<dbReference type="Gene3D" id="3.90.1640.30">
    <property type="match status" value="1"/>
</dbReference>
<dbReference type="SUPFAM" id="SSF64182">
    <property type="entry name" value="DHH phosphoesterases"/>
    <property type="match status" value="1"/>
</dbReference>
<evidence type="ECO:0000256" key="4">
    <source>
        <dbReference type="ARBA" id="ARBA00022801"/>
    </source>
</evidence>
<comment type="caution">
    <text evidence="9">The sequence shown here is derived from an EMBL/GenBank/DDBJ whole genome shotgun (WGS) entry which is preliminary data.</text>
</comment>
<dbReference type="InterPro" id="IPR051673">
    <property type="entry name" value="SSDNA_exonuclease_RecJ"/>
</dbReference>
<dbReference type="PANTHER" id="PTHR30255:SF2">
    <property type="entry name" value="SINGLE-STRANDED-DNA-SPECIFIC EXONUCLEASE RECJ"/>
    <property type="match status" value="1"/>
</dbReference>
<evidence type="ECO:0000256" key="3">
    <source>
        <dbReference type="ARBA" id="ARBA00022722"/>
    </source>
</evidence>
<organism evidence="9 10">
    <name type="scientific">Asticcacaulis aquaticus</name>
    <dbReference type="NCBI Taxonomy" id="2984212"/>
    <lineage>
        <taxon>Bacteria</taxon>
        <taxon>Pseudomonadati</taxon>
        <taxon>Pseudomonadota</taxon>
        <taxon>Alphaproteobacteria</taxon>
        <taxon>Caulobacterales</taxon>
        <taxon>Caulobacteraceae</taxon>
        <taxon>Asticcacaulis</taxon>
    </lineage>
</organism>
<protein>
    <recommendedName>
        <fullName evidence="2">Single-stranded-DNA-specific exonuclease RecJ</fullName>
    </recommendedName>
</protein>
<evidence type="ECO:0000256" key="2">
    <source>
        <dbReference type="ARBA" id="ARBA00019841"/>
    </source>
</evidence>
<dbReference type="EMBL" id="JAQQKX010000001">
    <property type="protein sequence ID" value="MDC7681774.1"/>
    <property type="molecule type" value="Genomic_DNA"/>
</dbReference>
<dbReference type="InterPro" id="IPR003156">
    <property type="entry name" value="DHHA1_dom"/>
</dbReference>
<evidence type="ECO:0000313" key="10">
    <source>
        <dbReference type="Proteomes" id="UP001214854"/>
    </source>
</evidence>
<dbReference type="Pfam" id="PF17768">
    <property type="entry name" value="RecJ_OB"/>
    <property type="match status" value="1"/>
</dbReference>
<sequence>MPDDIAQTRFADTLDPFLGVETSVTGRLWVDRRQARAVGEPELRRISDQLALKGLIEDAFIEPIARSIAGRGIAAEALDHYLKPTLKALFPEPETFMDMGLAVAAILDALQARQKVYVFADYDVDGATSAAQLVRWFRHMGHDLSVYVPDRILEGYGPSEKAFDRLKAEGADLVITVDCGASSHHALDYAAAIGLDVVVIDHHLMREDPPKCRAVVNPNRPGCTSEQGNLAAAGVVFVVLAALNREAEKRGLFADRHKPDLTQWLDLSALGAICDVTALTGFNRALATQGLKVMSRLENKGIRALMKVAGLEVTDVGKAPALMSVFHSGFVLGPRINAGGRIGRADLGVRLLSTESDDEALSLAQELDDLNKTRRDVEAAVQEEALAMAAARGLPSENDHVVIVAREDWHPGVIGIVAGRLRERWHKPVIVIGIDPVSGIGKGSGRSQAGINLGQAISAAYEAGLLMSGGGHAMAAGLSIEAGRVAELQAFLNDFIGKATAEADRKDRLEIDATLSAASATRALLDRFEIMAPFGQGNPEPLFALPHMRVGYASALKGGHVRCDLIDESGKRLKAIAWRAQDTAIGAALLNPAGAIHVAGRLKPDDYMGRNGVQFEIEDIAHIFG</sequence>
<dbReference type="Pfam" id="PF01368">
    <property type="entry name" value="DHH"/>
    <property type="match status" value="1"/>
</dbReference>
<keyword evidence="3" id="KW-0540">Nuclease</keyword>
<dbReference type="Gene3D" id="3.10.310.30">
    <property type="match status" value="1"/>
</dbReference>
<dbReference type="Proteomes" id="UP001214854">
    <property type="component" value="Unassembled WGS sequence"/>
</dbReference>
<dbReference type="InterPro" id="IPR004610">
    <property type="entry name" value="RecJ"/>
</dbReference>
<comment type="similarity">
    <text evidence="1">Belongs to the RecJ family.</text>
</comment>
<dbReference type="InterPro" id="IPR038763">
    <property type="entry name" value="DHH_sf"/>
</dbReference>
<proteinExistence type="inferred from homology"/>
<feature type="domain" description="DHHA1" evidence="7">
    <location>
        <begin position="401"/>
        <end position="497"/>
    </location>
</feature>
<accession>A0ABT5HP50</accession>
<feature type="domain" description="RecJ OB" evidence="8">
    <location>
        <begin position="511"/>
        <end position="619"/>
    </location>
</feature>
<name>A0ABT5HP50_9CAUL</name>
<dbReference type="RefSeq" id="WP_272746295.1">
    <property type="nucleotide sequence ID" value="NZ_JAQQKX010000001.1"/>
</dbReference>
<reference evidence="9 10" key="1">
    <citation type="submission" date="2023-01" db="EMBL/GenBank/DDBJ databases">
        <title>Novel species of the genus Asticcacaulis isolated from rivers.</title>
        <authorList>
            <person name="Lu H."/>
        </authorList>
    </citation>
    <scope>NUCLEOTIDE SEQUENCE [LARGE SCALE GENOMIC DNA]</scope>
    <source>
        <strain evidence="9 10">BYS171W</strain>
    </source>
</reference>
<gene>
    <name evidence="9" type="primary">recJ</name>
    <name evidence="9" type="ORF">PQU92_00670</name>
</gene>
<evidence type="ECO:0000259" key="6">
    <source>
        <dbReference type="Pfam" id="PF01368"/>
    </source>
</evidence>
<evidence type="ECO:0000256" key="5">
    <source>
        <dbReference type="ARBA" id="ARBA00022839"/>
    </source>
</evidence>
<dbReference type="InterPro" id="IPR001667">
    <property type="entry name" value="DDH_dom"/>
</dbReference>
<dbReference type="PANTHER" id="PTHR30255">
    <property type="entry name" value="SINGLE-STRANDED-DNA-SPECIFIC EXONUCLEASE RECJ"/>
    <property type="match status" value="1"/>
</dbReference>
<evidence type="ECO:0000256" key="1">
    <source>
        <dbReference type="ARBA" id="ARBA00005915"/>
    </source>
</evidence>
<feature type="domain" description="DDH" evidence="6">
    <location>
        <begin position="115"/>
        <end position="270"/>
    </location>
</feature>
<dbReference type="InterPro" id="IPR041122">
    <property type="entry name" value="RecJ_OB"/>
</dbReference>
<dbReference type="GO" id="GO:0004527">
    <property type="term" value="F:exonuclease activity"/>
    <property type="evidence" value="ECO:0007669"/>
    <property type="project" value="UniProtKB-KW"/>
</dbReference>